<protein>
    <submittedName>
        <fullName evidence="2">Uncharacterized protein</fullName>
    </submittedName>
</protein>
<dbReference type="AlphaFoldDB" id="A0A8H8BRK1"/>
<sequence length="793" mass="86636">MTTVSWPDLHNGSAHENIVAVTTTDRERGGDWQIGRREPDLRDGSQGIGDAFQNPTEKFEDWISDRHESDYLSFFGYSTVPSAEASSQHPLTIGLETPIDTSRIPLNNINTFVPAYARTLASNLTSSPSIQNGLLQNKISFLTGFHQKQRALGEMNRPFHEVCFRSKTTNSQDKTHIITHWSANIENDVEDDQDEYVQVDNGCNGAALPPSTLSRPAKRLRSNNNGPTNFQSYRPGPNHSFSIRSLASPQLFPSAASTPQSTTLPSALPPEQHDHPTCPTLQENILVLTAQRYSKAPPASVGMCVVSMTRLKTNATHVAEPLRTSGDATVTKTIPEMVSAIWTGNEVAIQITLTTKHGRTVGFQFGASRNGDVLARQGQAAARTSQHLLPDRTLYISSAIFGHSNGTLVVRNNRNYGRRKNGPQHICTAAAPALHQNLIFIPHQQAPLTSGRPQVDFSSMSLEVDSRISLSEALDDQHGFSSSFPRNISQGRDRFGTSISSVGDRSYSHASSGFSAPKFHLKADASSHQSSDSTSHGSNTPDAYPYGATPTDLPLVPHDGGGFVGSDQPLELVSQDIRSLRPLSVPGLDPQLQNSQMIQTGSQRQRNFNFVTDPRTQSHYYDTHGTEHDRQSDLQILNNHNENFMSYSPCQASLSSTSSLTKAYCNAAPAIPNGEVLLDRSDHIINSPSEACGPPSLSHSTEYDFNTDSIASYTSSEHSTMDRFITKSDGFGGHAFTSTPPVDHAFGLPLQYYSDGLQPDSDSLPGLQTAAVGNDSWLKQFWESYEEIQTDSI</sequence>
<feature type="region of interest" description="Disordered" evidence="1">
    <location>
        <begin position="200"/>
        <end position="275"/>
    </location>
</feature>
<evidence type="ECO:0000256" key="1">
    <source>
        <dbReference type="SAM" id="MobiDB-lite"/>
    </source>
</evidence>
<keyword evidence="3" id="KW-1185">Reference proteome</keyword>
<feature type="region of interest" description="Disordered" evidence="1">
    <location>
        <begin position="479"/>
        <end position="502"/>
    </location>
</feature>
<feature type="compositionally biased region" description="Polar residues" evidence="1">
    <location>
        <begin position="479"/>
        <end position="490"/>
    </location>
</feature>
<accession>A0A8H8BRK1</accession>
<organism evidence="2 3">
    <name type="scientific">Cadophora malorum</name>
    <dbReference type="NCBI Taxonomy" id="108018"/>
    <lineage>
        <taxon>Eukaryota</taxon>
        <taxon>Fungi</taxon>
        <taxon>Dikarya</taxon>
        <taxon>Ascomycota</taxon>
        <taxon>Pezizomycotina</taxon>
        <taxon>Leotiomycetes</taxon>
        <taxon>Helotiales</taxon>
        <taxon>Ploettnerulaceae</taxon>
        <taxon>Cadophora</taxon>
    </lineage>
</organism>
<feature type="compositionally biased region" description="Low complexity" evidence="1">
    <location>
        <begin position="524"/>
        <end position="538"/>
    </location>
</feature>
<dbReference type="Proteomes" id="UP000664132">
    <property type="component" value="Unassembled WGS sequence"/>
</dbReference>
<name>A0A8H8BRK1_9HELO</name>
<feature type="region of interest" description="Disordered" evidence="1">
    <location>
        <begin position="522"/>
        <end position="567"/>
    </location>
</feature>
<evidence type="ECO:0000313" key="2">
    <source>
        <dbReference type="EMBL" id="KAG4422165.1"/>
    </source>
</evidence>
<feature type="compositionally biased region" description="Polar residues" evidence="1">
    <location>
        <begin position="255"/>
        <end position="265"/>
    </location>
</feature>
<feature type="compositionally biased region" description="Polar residues" evidence="1">
    <location>
        <begin position="239"/>
        <end position="248"/>
    </location>
</feature>
<feature type="compositionally biased region" description="Polar residues" evidence="1">
    <location>
        <begin position="222"/>
        <end position="232"/>
    </location>
</feature>
<gene>
    <name evidence="2" type="ORF">IFR04_004671</name>
</gene>
<dbReference type="EMBL" id="JAFJYH010000053">
    <property type="protein sequence ID" value="KAG4422165.1"/>
    <property type="molecule type" value="Genomic_DNA"/>
</dbReference>
<comment type="caution">
    <text evidence="2">The sequence shown here is derived from an EMBL/GenBank/DDBJ whole genome shotgun (WGS) entry which is preliminary data.</text>
</comment>
<evidence type="ECO:0000313" key="3">
    <source>
        <dbReference type="Proteomes" id="UP000664132"/>
    </source>
</evidence>
<proteinExistence type="predicted"/>
<reference evidence="2" key="1">
    <citation type="submission" date="2021-02" db="EMBL/GenBank/DDBJ databases">
        <title>Genome sequence Cadophora malorum strain M34.</title>
        <authorList>
            <person name="Stefanovic E."/>
            <person name="Vu D."/>
            <person name="Scully C."/>
            <person name="Dijksterhuis J."/>
            <person name="Roader J."/>
            <person name="Houbraken J."/>
        </authorList>
    </citation>
    <scope>NUCLEOTIDE SEQUENCE</scope>
    <source>
        <strain evidence="2">M34</strain>
    </source>
</reference>